<dbReference type="InterPro" id="IPR050259">
    <property type="entry name" value="SDR"/>
</dbReference>
<organism evidence="5 6">
    <name type="scientific">Candidatus Propionivibrio aalborgensis</name>
    <dbReference type="NCBI Taxonomy" id="1860101"/>
    <lineage>
        <taxon>Bacteria</taxon>
        <taxon>Pseudomonadati</taxon>
        <taxon>Pseudomonadota</taxon>
        <taxon>Betaproteobacteria</taxon>
        <taxon>Rhodocyclales</taxon>
        <taxon>Rhodocyclaceae</taxon>
        <taxon>Propionivibrio</taxon>
    </lineage>
</organism>
<dbReference type="InterPro" id="IPR020904">
    <property type="entry name" value="Sc_DH/Rdtase_CS"/>
</dbReference>
<protein>
    <submittedName>
        <fullName evidence="5">Nodulation protein G</fullName>
    </submittedName>
</protein>
<evidence type="ECO:0000313" key="5">
    <source>
        <dbReference type="EMBL" id="SBT11241.1"/>
    </source>
</evidence>
<dbReference type="GO" id="GO:0032787">
    <property type="term" value="P:monocarboxylic acid metabolic process"/>
    <property type="evidence" value="ECO:0007669"/>
    <property type="project" value="UniProtKB-ARBA"/>
</dbReference>
<dbReference type="GO" id="GO:0018454">
    <property type="term" value="F:acetoacetyl-CoA reductase activity"/>
    <property type="evidence" value="ECO:0007669"/>
    <property type="project" value="InterPro"/>
</dbReference>
<evidence type="ECO:0000256" key="2">
    <source>
        <dbReference type="ARBA" id="ARBA00023002"/>
    </source>
</evidence>
<keyword evidence="2" id="KW-0560">Oxidoreductase</keyword>
<dbReference type="RefSeq" id="WP_186412780.1">
    <property type="nucleotide sequence ID" value="NZ_FLQY01000403.1"/>
</dbReference>
<dbReference type="InterPro" id="IPR002347">
    <property type="entry name" value="SDR_fam"/>
</dbReference>
<dbReference type="InterPro" id="IPR057326">
    <property type="entry name" value="KR_dom"/>
</dbReference>
<dbReference type="GO" id="GO:0042619">
    <property type="term" value="P:poly-hydroxybutyrate biosynthetic process"/>
    <property type="evidence" value="ECO:0007669"/>
    <property type="project" value="InterPro"/>
</dbReference>
<dbReference type="InterPro" id="IPR036291">
    <property type="entry name" value="NAD(P)-bd_dom_sf"/>
</dbReference>
<evidence type="ECO:0000256" key="3">
    <source>
        <dbReference type="RuleBase" id="RU000363"/>
    </source>
</evidence>
<dbReference type="AlphaFoldDB" id="A0A1A8Y2P2"/>
<reference evidence="5 6" key="1">
    <citation type="submission" date="2016-06" db="EMBL/GenBank/DDBJ databases">
        <authorList>
            <person name="Kjaerup R.B."/>
            <person name="Dalgaard T.S."/>
            <person name="Juul-Madsen H.R."/>
        </authorList>
    </citation>
    <scope>NUCLEOTIDE SEQUENCE [LARGE SCALE GENOMIC DNA]</scope>
    <source>
        <strain evidence="5">2</strain>
    </source>
</reference>
<evidence type="ECO:0000259" key="4">
    <source>
        <dbReference type="SMART" id="SM00822"/>
    </source>
</evidence>
<dbReference type="FunFam" id="3.40.50.720:FF:000173">
    <property type="entry name" value="3-oxoacyl-[acyl-carrier protein] reductase"/>
    <property type="match status" value="1"/>
</dbReference>
<dbReference type="InterPro" id="IPR011283">
    <property type="entry name" value="Acetoacetyl-CoA_reductase"/>
</dbReference>
<feature type="domain" description="Ketoreductase" evidence="4">
    <location>
        <begin position="4"/>
        <end position="190"/>
    </location>
</feature>
<name>A0A1A8Y2P2_9RHOO</name>
<comment type="similarity">
    <text evidence="1 3">Belongs to the short-chain dehydrogenases/reductases (SDR) family.</text>
</comment>
<dbReference type="PANTHER" id="PTHR42879">
    <property type="entry name" value="3-OXOACYL-(ACYL-CARRIER-PROTEIN) REDUCTASE"/>
    <property type="match status" value="1"/>
</dbReference>
<dbReference type="NCBIfam" id="TIGR01829">
    <property type="entry name" value="AcAcCoA_reduct"/>
    <property type="match status" value="1"/>
</dbReference>
<dbReference type="Proteomes" id="UP000199600">
    <property type="component" value="Unassembled WGS sequence"/>
</dbReference>
<evidence type="ECO:0000313" key="6">
    <source>
        <dbReference type="Proteomes" id="UP000199600"/>
    </source>
</evidence>
<dbReference type="NCBIfam" id="NF009464">
    <property type="entry name" value="PRK12824.1"/>
    <property type="match status" value="1"/>
</dbReference>
<dbReference type="SMART" id="SM00822">
    <property type="entry name" value="PKS_KR"/>
    <property type="match status" value="1"/>
</dbReference>
<dbReference type="EMBL" id="FLQY01000403">
    <property type="protein sequence ID" value="SBT11241.1"/>
    <property type="molecule type" value="Genomic_DNA"/>
</dbReference>
<keyword evidence="6" id="KW-1185">Reference proteome</keyword>
<accession>A0A1A8Y2P2</accession>
<dbReference type="PRINTS" id="PR00080">
    <property type="entry name" value="SDRFAMILY"/>
</dbReference>
<proteinExistence type="inferred from homology"/>
<dbReference type="PANTHER" id="PTHR42879:SF2">
    <property type="entry name" value="3-OXOACYL-[ACYL-CARRIER-PROTEIN] REDUCTASE FABG"/>
    <property type="match status" value="1"/>
</dbReference>
<dbReference type="GO" id="GO:0005737">
    <property type="term" value="C:cytoplasm"/>
    <property type="evidence" value="ECO:0007669"/>
    <property type="project" value="InterPro"/>
</dbReference>
<dbReference type="PROSITE" id="PS00061">
    <property type="entry name" value="ADH_SHORT"/>
    <property type="match status" value="1"/>
</dbReference>
<dbReference type="Pfam" id="PF00106">
    <property type="entry name" value="adh_short"/>
    <property type="match status" value="1"/>
</dbReference>
<evidence type="ECO:0000256" key="1">
    <source>
        <dbReference type="ARBA" id="ARBA00006484"/>
    </source>
</evidence>
<gene>
    <name evidence="5" type="primary">nodG</name>
    <name evidence="5" type="ORF">PROAA_970002</name>
</gene>
<dbReference type="NCBIfam" id="NF009466">
    <property type="entry name" value="PRK12826.1-2"/>
    <property type="match status" value="1"/>
</dbReference>
<dbReference type="SUPFAM" id="SSF51735">
    <property type="entry name" value="NAD(P)-binding Rossmann-fold domains"/>
    <property type="match status" value="1"/>
</dbReference>
<dbReference type="PRINTS" id="PR00081">
    <property type="entry name" value="GDHRDH"/>
</dbReference>
<sequence>MTQRVAFVTGAMGGLGTSICQELAKAGHKVVAAYHPEFDKPDEWTKEMAAAGFKDFICVSGDISSFDSCAAMVAEAEAKAGPIDILVNNAGITRDRMFAKMELSQWDAVIATNLTSLFNMTKQVSAKMAERGWGRIINISSLNGVKGQAGQTNYSAAKAGVIGFSKALAAELAAKGVTVNVIAPGYVATKMVMAIKPEVLQGIIDGVPMKRLAKPEEIGGACAYLASDLAGFMTGATMNINGGLYYQ</sequence>
<dbReference type="Gene3D" id="3.40.50.720">
    <property type="entry name" value="NAD(P)-binding Rossmann-like Domain"/>
    <property type="match status" value="1"/>
</dbReference>